<evidence type="ECO:0000256" key="3">
    <source>
        <dbReference type="ARBA" id="ARBA00022448"/>
    </source>
</evidence>
<evidence type="ECO:0000256" key="7">
    <source>
        <dbReference type="ARBA" id="ARBA00023136"/>
    </source>
</evidence>
<evidence type="ECO:0000313" key="9">
    <source>
        <dbReference type="EMBL" id="TDE35555.1"/>
    </source>
</evidence>
<evidence type="ECO:0000256" key="8">
    <source>
        <dbReference type="RuleBase" id="RU363041"/>
    </source>
</evidence>
<feature type="transmembrane region" description="Helical" evidence="8">
    <location>
        <begin position="218"/>
        <end position="239"/>
    </location>
</feature>
<name>A0A4R5ELM4_9RHOB</name>
<keyword evidence="3" id="KW-0813">Transport</keyword>
<dbReference type="PANTHER" id="PTHR30269">
    <property type="entry name" value="TRANSMEMBRANE PROTEIN YFCA"/>
    <property type="match status" value="1"/>
</dbReference>
<dbReference type="InterPro" id="IPR002781">
    <property type="entry name" value="TM_pro_TauE-like"/>
</dbReference>
<reference evidence="9 10" key="1">
    <citation type="submission" date="2019-03" db="EMBL/GenBank/DDBJ databases">
        <authorList>
            <person name="Zhang S."/>
        </authorList>
    </citation>
    <scope>NUCLEOTIDE SEQUENCE [LARGE SCALE GENOMIC DNA]</scope>
    <source>
        <strain evidence="9 10">S4J41</strain>
    </source>
</reference>
<dbReference type="InterPro" id="IPR052017">
    <property type="entry name" value="TSUP"/>
</dbReference>
<evidence type="ECO:0000256" key="5">
    <source>
        <dbReference type="ARBA" id="ARBA00022692"/>
    </source>
</evidence>
<dbReference type="PANTHER" id="PTHR30269:SF37">
    <property type="entry name" value="MEMBRANE TRANSPORTER PROTEIN"/>
    <property type="match status" value="1"/>
</dbReference>
<evidence type="ECO:0000256" key="2">
    <source>
        <dbReference type="ARBA" id="ARBA00009142"/>
    </source>
</evidence>
<keyword evidence="5 8" id="KW-0812">Transmembrane</keyword>
<proteinExistence type="inferred from homology"/>
<feature type="transmembrane region" description="Helical" evidence="8">
    <location>
        <begin position="188"/>
        <end position="206"/>
    </location>
</feature>
<feature type="transmembrane region" description="Helical" evidence="8">
    <location>
        <begin position="125"/>
        <end position="149"/>
    </location>
</feature>
<evidence type="ECO:0000256" key="6">
    <source>
        <dbReference type="ARBA" id="ARBA00022989"/>
    </source>
</evidence>
<keyword evidence="10" id="KW-1185">Reference proteome</keyword>
<protein>
    <recommendedName>
        <fullName evidence="8">Probable membrane transporter protein</fullName>
    </recommendedName>
</protein>
<sequence>MMLTLIISAAVFFAAVLRGLTGFGFALAAVPAMSLVVAPARAVAIAITLQCLVGLRDVVTMRAFMDRQALVLLSIGALVGTPIGVVALTQLSPDAMRIVLALVVFAGLAALLARVQLPPNRTPALIAGMLSGVFSGLAAMPGPPAIAYFLGRASGAVATRASLMVFFFITSLMTLPGLLIADRLDRSTVILAVSALPALLIGTWAGGRMFTRLGEGGYRTAASVLLAFTAIATGLRGLAAYL</sequence>
<feature type="transmembrane region" description="Helical" evidence="8">
    <location>
        <begin position="70"/>
        <end position="89"/>
    </location>
</feature>
<dbReference type="RefSeq" id="WP_132830620.1">
    <property type="nucleotide sequence ID" value="NZ_SMFP01000012.1"/>
</dbReference>
<dbReference type="EMBL" id="SMFP01000012">
    <property type="protein sequence ID" value="TDE35555.1"/>
    <property type="molecule type" value="Genomic_DNA"/>
</dbReference>
<organism evidence="9 10">
    <name type="scientific">Antarcticimicrobium sediminis</name>
    <dbReference type="NCBI Taxonomy" id="2546227"/>
    <lineage>
        <taxon>Bacteria</taxon>
        <taxon>Pseudomonadati</taxon>
        <taxon>Pseudomonadota</taxon>
        <taxon>Alphaproteobacteria</taxon>
        <taxon>Rhodobacterales</taxon>
        <taxon>Paracoccaceae</taxon>
        <taxon>Antarcticimicrobium</taxon>
    </lineage>
</organism>
<comment type="caution">
    <text evidence="9">The sequence shown here is derived from an EMBL/GenBank/DDBJ whole genome shotgun (WGS) entry which is preliminary data.</text>
</comment>
<feature type="transmembrane region" description="Helical" evidence="8">
    <location>
        <begin position="95"/>
        <end position="113"/>
    </location>
</feature>
<feature type="transmembrane region" description="Helical" evidence="8">
    <location>
        <begin position="38"/>
        <end position="58"/>
    </location>
</feature>
<evidence type="ECO:0000313" key="10">
    <source>
        <dbReference type="Proteomes" id="UP000294662"/>
    </source>
</evidence>
<dbReference type="OrthoDB" id="7345770at2"/>
<dbReference type="GO" id="GO:0005886">
    <property type="term" value="C:plasma membrane"/>
    <property type="evidence" value="ECO:0007669"/>
    <property type="project" value="UniProtKB-SubCell"/>
</dbReference>
<keyword evidence="7 8" id="KW-0472">Membrane</keyword>
<keyword evidence="4 8" id="KW-1003">Cell membrane</keyword>
<comment type="subcellular location">
    <subcellularLocation>
        <location evidence="1 8">Cell membrane</location>
        <topology evidence="1 8">Multi-pass membrane protein</topology>
    </subcellularLocation>
</comment>
<comment type="similarity">
    <text evidence="2 8">Belongs to the 4-toluene sulfonate uptake permease (TSUP) (TC 2.A.102) family.</text>
</comment>
<gene>
    <name evidence="9" type="ORF">E1B25_16470</name>
</gene>
<dbReference type="Pfam" id="PF01925">
    <property type="entry name" value="TauE"/>
    <property type="match status" value="1"/>
</dbReference>
<feature type="transmembrane region" description="Helical" evidence="8">
    <location>
        <begin position="161"/>
        <end position="181"/>
    </location>
</feature>
<evidence type="ECO:0000256" key="1">
    <source>
        <dbReference type="ARBA" id="ARBA00004651"/>
    </source>
</evidence>
<evidence type="ECO:0000256" key="4">
    <source>
        <dbReference type="ARBA" id="ARBA00022475"/>
    </source>
</evidence>
<dbReference type="Proteomes" id="UP000294662">
    <property type="component" value="Unassembled WGS sequence"/>
</dbReference>
<keyword evidence="6 8" id="KW-1133">Transmembrane helix</keyword>
<accession>A0A4R5ELM4</accession>
<dbReference type="AlphaFoldDB" id="A0A4R5ELM4"/>